<organism evidence="2 3">
    <name type="scientific">Symbiodinium necroappetens</name>
    <dbReference type="NCBI Taxonomy" id="1628268"/>
    <lineage>
        <taxon>Eukaryota</taxon>
        <taxon>Sar</taxon>
        <taxon>Alveolata</taxon>
        <taxon>Dinophyceae</taxon>
        <taxon>Suessiales</taxon>
        <taxon>Symbiodiniaceae</taxon>
        <taxon>Symbiodinium</taxon>
    </lineage>
</organism>
<feature type="non-terminal residue" evidence="2">
    <location>
        <position position="619"/>
    </location>
</feature>
<protein>
    <submittedName>
        <fullName evidence="2">Uncharacterized protein</fullName>
    </submittedName>
</protein>
<keyword evidence="1" id="KW-0175">Coiled coil</keyword>
<dbReference type="OrthoDB" id="425667at2759"/>
<evidence type="ECO:0000313" key="2">
    <source>
        <dbReference type="EMBL" id="CAE7339832.1"/>
    </source>
</evidence>
<name>A0A812P4A5_9DINO</name>
<keyword evidence="3" id="KW-1185">Reference proteome</keyword>
<proteinExistence type="predicted"/>
<accession>A0A812P4A5</accession>
<dbReference type="EMBL" id="CAJNJA010014308">
    <property type="protein sequence ID" value="CAE7339832.1"/>
    <property type="molecule type" value="Genomic_DNA"/>
</dbReference>
<comment type="caution">
    <text evidence="2">The sequence shown here is derived from an EMBL/GenBank/DDBJ whole genome shotgun (WGS) entry which is preliminary data.</text>
</comment>
<sequence length="619" mass="70334">MDASKAVDGEEDKEVAAKPQLLEESVGTSFLVEASEYGSKDDSVQLQTSAAEKYRTLTVVAFNARTTGVDGVAGILQSDPDLYVRVLSSLLHPIRNQKDIRVEYECLGDLLMEVVFSPDTDSDVDPVKILAWENKEEGTIARSSGLQIGDELLEIELLDDREKDSSGTVKKAVSQAEDIATLLPTWKEIADSGRRSLQEGDYAELKDAILSRTFLFRAKCDMALSLMSAGLNLLYDDFIPSALELHQHFSPAPDSILFTYFPGREYAELREELVIAQLEVLTSLWRNLPRIVKEDMPETIRKLFRPDIELELMKDGVLVLMRRWESGREVNQSMPEPAEPLVNFFAAFKPSYEETQARELSMLWITRAWHGQLIQQQGVQSLIADISRHYEAAEYFWEHKAKTGGGWVKEALDRAEDAQRKLEEAVKKEQIRVLLCNSVSDLEFVKSKLRPENLMLKEDCKIGISNVPKGKCLIWSQGAVAEHFKTLTSPDFPKIHDELPKLYKGKEVRLLFSGRYFDTQHEEAQQALDSLQHYISLARPAGEAFPAVKQILHERSETLHKSQLFKKDQEAKRASAEGKLLLKEKELQETMRVAERRLIEVEREKQIIAKKNQELEEAK</sequence>
<gene>
    <name evidence="2" type="ORF">SNEC2469_LOCUS8737</name>
</gene>
<dbReference type="Proteomes" id="UP000601435">
    <property type="component" value="Unassembled WGS sequence"/>
</dbReference>
<feature type="coiled-coil region" evidence="1">
    <location>
        <begin position="584"/>
        <end position="618"/>
    </location>
</feature>
<reference evidence="2" key="1">
    <citation type="submission" date="2021-02" db="EMBL/GenBank/DDBJ databases">
        <authorList>
            <person name="Dougan E. K."/>
            <person name="Rhodes N."/>
            <person name="Thang M."/>
            <person name="Chan C."/>
        </authorList>
    </citation>
    <scope>NUCLEOTIDE SEQUENCE</scope>
</reference>
<evidence type="ECO:0000313" key="3">
    <source>
        <dbReference type="Proteomes" id="UP000601435"/>
    </source>
</evidence>
<evidence type="ECO:0000256" key="1">
    <source>
        <dbReference type="SAM" id="Coils"/>
    </source>
</evidence>
<dbReference type="AlphaFoldDB" id="A0A812P4A5"/>